<sequence>MIPRDISCLLTVCFLASLETTEHLFRQCNYNSLIWQRVFEWLDIIVVIPNDLQAIYNLFGSLILGEKHRNGIIFKSHTFDGGKLLEEIKINSWEWFLYKKQNTNKIFSSWMLTPLLCLNS</sequence>
<dbReference type="EMBL" id="CM000840">
    <property type="protein sequence ID" value="KRH49790.1"/>
    <property type="molecule type" value="Genomic_DNA"/>
</dbReference>
<feature type="signal peptide" evidence="1">
    <location>
        <begin position="1"/>
        <end position="21"/>
    </location>
</feature>
<dbReference type="AlphaFoldDB" id="A0A0R0J4M2"/>
<proteinExistence type="predicted"/>
<organism evidence="2">
    <name type="scientific">Glycine max</name>
    <name type="common">Soybean</name>
    <name type="synonym">Glycine hispida</name>
    <dbReference type="NCBI Taxonomy" id="3847"/>
    <lineage>
        <taxon>Eukaryota</taxon>
        <taxon>Viridiplantae</taxon>
        <taxon>Streptophyta</taxon>
        <taxon>Embryophyta</taxon>
        <taxon>Tracheophyta</taxon>
        <taxon>Spermatophyta</taxon>
        <taxon>Magnoliopsida</taxon>
        <taxon>eudicotyledons</taxon>
        <taxon>Gunneridae</taxon>
        <taxon>Pentapetalae</taxon>
        <taxon>rosids</taxon>
        <taxon>fabids</taxon>
        <taxon>Fabales</taxon>
        <taxon>Fabaceae</taxon>
        <taxon>Papilionoideae</taxon>
        <taxon>50 kb inversion clade</taxon>
        <taxon>NPAAA clade</taxon>
        <taxon>indigoferoid/millettioid clade</taxon>
        <taxon>Phaseoleae</taxon>
        <taxon>Glycine</taxon>
        <taxon>Glycine subgen. Soja</taxon>
    </lineage>
</organism>
<dbReference type="InParanoid" id="A0A0R0J4M2"/>
<dbReference type="Gramene" id="KRH49790">
    <property type="protein sequence ID" value="KRH49790"/>
    <property type="gene ID" value="GLYMA_07G179600"/>
</dbReference>
<evidence type="ECO:0000313" key="4">
    <source>
        <dbReference type="Proteomes" id="UP000008827"/>
    </source>
</evidence>
<keyword evidence="1" id="KW-0732">Signal</keyword>
<gene>
    <name evidence="2" type="ORF">GLYMA_07G179600</name>
</gene>
<evidence type="ECO:0000313" key="3">
    <source>
        <dbReference type="EnsemblPlants" id="KRH49790"/>
    </source>
</evidence>
<accession>A0A0R0J4M2</accession>
<dbReference type="OrthoDB" id="1743609at2759"/>
<dbReference type="EnsemblPlants" id="KRH49790">
    <property type="protein sequence ID" value="KRH49790"/>
    <property type="gene ID" value="GLYMA_07G179600"/>
</dbReference>
<reference evidence="3" key="2">
    <citation type="submission" date="2018-02" db="UniProtKB">
        <authorList>
            <consortium name="EnsemblPlants"/>
        </authorList>
    </citation>
    <scope>IDENTIFICATION</scope>
    <source>
        <strain evidence="3">Williams 82</strain>
    </source>
</reference>
<evidence type="ECO:0008006" key="5">
    <source>
        <dbReference type="Google" id="ProtNLM"/>
    </source>
</evidence>
<dbReference type="OMA" id="TKMERND"/>
<evidence type="ECO:0000256" key="1">
    <source>
        <dbReference type="SAM" id="SignalP"/>
    </source>
</evidence>
<protein>
    <recommendedName>
        <fullName evidence="5">Reverse transcriptase zinc-binding domain-containing protein</fullName>
    </recommendedName>
</protein>
<reference evidence="2 3" key="1">
    <citation type="journal article" date="2010" name="Nature">
        <title>Genome sequence of the palaeopolyploid soybean.</title>
        <authorList>
            <person name="Schmutz J."/>
            <person name="Cannon S.B."/>
            <person name="Schlueter J."/>
            <person name="Ma J."/>
            <person name="Mitros T."/>
            <person name="Nelson W."/>
            <person name="Hyten D.L."/>
            <person name="Song Q."/>
            <person name="Thelen J.J."/>
            <person name="Cheng J."/>
            <person name="Xu D."/>
            <person name="Hellsten U."/>
            <person name="May G.D."/>
            <person name="Yu Y."/>
            <person name="Sakurai T."/>
            <person name="Umezawa T."/>
            <person name="Bhattacharyya M.K."/>
            <person name="Sandhu D."/>
            <person name="Valliyodan B."/>
            <person name="Lindquist E."/>
            <person name="Peto M."/>
            <person name="Grant D."/>
            <person name="Shu S."/>
            <person name="Goodstein D."/>
            <person name="Barry K."/>
            <person name="Futrell-Griggs M."/>
            <person name="Abernathy B."/>
            <person name="Du J."/>
            <person name="Tian Z."/>
            <person name="Zhu L."/>
            <person name="Gill N."/>
            <person name="Joshi T."/>
            <person name="Libault M."/>
            <person name="Sethuraman A."/>
            <person name="Zhang X.-C."/>
            <person name="Shinozaki K."/>
            <person name="Nguyen H.T."/>
            <person name="Wing R.A."/>
            <person name="Cregan P."/>
            <person name="Specht J."/>
            <person name="Grimwood J."/>
            <person name="Rokhsar D."/>
            <person name="Stacey G."/>
            <person name="Shoemaker R.C."/>
            <person name="Jackson S.A."/>
        </authorList>
    </citation>
    <scope>NUCLEOTIDE SEQUENCE [LARGE SCALE GENOMIC DNA]</scope>
    <source>
        <strain evidence="3">cv. Williams 82</strain>
        <tissue evidence="2">Callus</tissue>
    </source>
</reference>
<dbReference type="Proteomes" id="UP000008827">
    <property type="component" value="Chromosome 7"/>
</dbReference>
<evidence type="ECO:0000313" key="2">
    <source>
        <dbReference type="EMBL" id="KRH49790.1"/>
    </source>
</evidence>
<keyword evidence="4" id="KW-1185">Reference proteome</keyword>
<feature type="chain" id="PRO_5014521954" description="Reverse transcriptase zinc-binding domain-containing protein" evidence="1">
    <location>
        <begin position="22"/>
        <end position="120"/>
    </location>
</feature>
<name>A0A0R0J4M2_SOYBN</name>
<reference evidence="2" key="3">
    <citation type="submission" date="2018-07" db="EMBL/GenBank/DDBJ databases">
        <title>WGS assembly of Glycine max.</title>
        <authorList>
            <person name="Schmutz J."/>
            <person name="Cannon S."/>
            <person name="Schlueter J."/>
            <person name="Ma J."/>
            <person name="Mitros T."/>
            <person name="Nelson W."/>
            <person name="Hyten D."/>
            <person name="Song Q."/>
            <person name="Thelen J."/>
            <person name="Cheng J."/>
            <person name="Xu D."/>
            <person name="Hellsten U."/>
            <person name="May G."/>
            <person name="Yu Y."/>
            <person name="Sakurai T."/>
            <person name="Umezawa T."/>
            <person name="Bhattacharyya M."/>
            <person name="Sandhu D."/>
            <person name="Valliyodan B."/>
            <person name="Lindquist E."/>
            <person name="Peto M."/>
            <person name="Grant D."/>
            <person name="Shu S."/>
            <person name="Goodstein D."/>
            <person name="Barry K."/>
            <person name="Futrell-Griggs M."/>
            <person name="Abernathy B."/>
            <person name="Du J."/>
            <person name="Tian Z."/>
            <person name="Zhu L."/>
            <person name="Gill N."/>
            <person name="Joshi T."/>
            <person name="Libault M."/>
            <person name="Sethuraman A."/>
            <person name="Zhang X."/>
            <person name="Shinozaki K."/>
            <person name="Nguyen H."/>
            <person name="Wing R."/>
            <person name="Cregan P."/>
            <person name="Specht J."/>
            <person name="Grimwood J."/>
            <person name="Rokhsar D."/>
            <person name="Stacey G."/>
            <person name="Shoemaker R."/>
            <person name="Jackson S."/>
        </authorList>
    </citation>
    <scope>NUCLEOTIDE SEQUENCE</scope>
    <source>
        <tissue evidence="2">Callus</tissue>
    </source>
</reference>